<dbReference type="RefSeq" id="WP_377772347.1">
    <property type="nucleotide sequence ID" value="NZ_JBHUOQ010000001.1"/>
</dbReference>
<dbReference type="SUPFAM" id="SSF89550">
    <property type="entry name" value="PHP domain-like"/>
    <property type="match status" value="1"/>
</dbReference>
<dbReference type="InterPro" id="IPR016195">
    <property type="entry name" value="Pol/histidinol_Pase-like"/>
</dbReference>
<gene>
    <name evidence="6" type="ORF">ACFSX4_05480</name>
</gene>
<keyword evidence="7" id="KW-1185">Reference proteome</keyword>
<evidence type="ECO:0000256" key="1">
    <source>
        <dbReference type="ARBA" id="ARBA00005750"/>
    </source>
</evidence>
<comment type="similarity">
    <text evidence="1 5">Belongs to the metallo-dependent hydrolases superfamily. CpsB/CapC family.</text>
</comment>
<evidence type="ECO:0000256" key="3">
    <source>
        <dbReference type="ARBA" id="ARBA00022912"/>
    </source>
</evidence>
<comment type="catalytic activity">
    <reaction evidence="4 5">
        <text>O-phospho-L-tyrosyl-[protein] + H2O = L-tyrosyl-[protein] + phosphate</text>
        <dbReference type="Rhea" id="RHEA:10684"/>
        <dbReference type="Rhea" id="RHEA-COMP:10136"/>
        <dbReference type="Rhea" id="RHEA-COMP:20101"/>
        <dbReference type="ChEBI" id="CHEBI:15377"/>
        <dbReference type="ChEBI" id="CHEBI:43474"/>
        <dbReference type="ChEBI" id="CHEBI:46858"/>
        <dbReference type="ChEBI" id="CHEBI:61978"/>
        <dbReference type="EC" id="3.1.3.48"/>
    </reaction>
</comment>
<evidence type="ECO:0000313" key="6">
    <source>
        <dbReference type="EMBL" id="MFD2829913.1"/>
    </source>
</evidence>
<keyword evidence="2 5" id="KW-0378">Hydrolase</keyword>
<sequence>MIDIHNHLFINVDDGPSSKKEVLNLLNQAVKQGITHVICTPHHHSGSYKTPAGVVDKKIVEVRKIAQKNGLNIELHPGQEIRINDQIINELKSGESIPLNDTRYVLVEFSFTELRSDVHEILAELRSLGYIPIIAHPERCRPIAREADHLQKIVSDGAKAQVTAGSVTGELGTGIQEMSLEWIEKGLIHIVASDAHHASYRPFLLKDALDIIETRLGSEVRDRLVQNAEAVVNDKVFE</sequence>
<dbReference type="EMBL" id="JBHUOQ010000001">
    <property type="protein sequence ID" value="MFD2829913.1"/>
    <property type="molecule type" value="Genomic_DNA"/>
</dbReference>
<protein>
    <recommendedName>
        <fullName evidence="5">Tyrosine-protein phosphatase</fullName>
        <ecNumber evidence="5">3.1.3.48</ecNumber>
    </recommendedName>
</protein>
<evidence type="ECO:0000256" key="4">
    <source>
        <dbReference type="ARBA" id="ARBA00051722"/>
    </source>
</evidence>
<accession>A0ABW5WV80</accession>
<dbReference type="PANTHER" id="PTHR39181">
    <property type="entry name" value="TYROSINE-PROTEIN PHOSPHATASE YWQE"/>
    <property type="match status" value="1"/>
</dbReference>
<evidence type="ECO:0000256" key="5">
    <source>
        <dbReference type="PIRNR" id="PIRNR016557"/>
    </source>
</evidence>
<keyword evidence="3 5" id="KW-0904">Protein phosphatase</keyword>
<organism evidence="6 7">
    <name type="scientific">Corticicoccus populi</name>
    <dbReference type="NCBI Taxonomy" id="1812821"/>
    <lineage>
        <taxon>Bacteria</taxon>
        <taxon>Bacillati</taxon>
        <taxon>Bacillota</taxon>
        <taxon>Bacilli</taxon>
        <taxon>Bacillales</taxon>
        <taxon>Staphylococcaceae</taxon>
        <taxon>Corticicoccus</taxon>
    </lineage>
</organism>
<dbReference type="InterPro" id="IPR016667">
    <property type="entry name" value="Caps_polysacc_synth_CpsB/CapC"/>
</dbReference>
<reference evidence="7" key="1">
    <citation type="journal article" date="2019" name="Int. J. Syst. Evol. Microbiol.">
        <title>The Global Catalogue of Microorganisms (GCM) 10K type strain sequencing project: providing services to taxonomists for standard genome sequencing and annotation.</title>
        <authorList>
            <consortium name="The Broad Institute Genomics Platform"/>
            <consortium name="The Broad Institute Genome Sequencing Center for Infectious Disease"/>
            <person name="Wu L."/>
            <person name="Ma J."/>
        </authorList>
    </citation>
    <scope>NUCLEOTIDE SEQUENCE [LARGE SCALE GENOMIC DNA]</scope>
    <source>
        <strain evidence="7">KCTC 33575</strain>
    </source>
</reference>
<dbReference type="EC" id="3.1.3.48" evidence="5"/>
<dbReference type="PIRSF" id="PIRSF016557">
    <property type="entry name" value="Caps_synth_CpsB"/>
    <property type="match status" value="1"/>
</dbReference>
<proteinExistence type="inferred from homology"/>
<name>A0ABW5WV80_9STAP</name>
<comment type="caution">
    <text evidence="6">The sequence shown here is derived from an EMBL/GenBank/DDBJ whole genome shotgun (WGS) entry which is preliminary data.</text>
</comment>
<dbReference type="Pfam" id="PF19567">
    <property type="entry name" value="CpsB_CapC"/>
    <property type="match status" value="1"/>
</dbReference>
<evidence type="ECO:0000256" key="2">
    <source>
        <dbReference type="ARBA" id="ARBA00022801"/>
    </source>
</evidence>
<dbReference type="Gene3D" id="3.20.20.140">
    <property type="entry name" value="Metal-dependent hydrolases"/>
    <property type="match status" value="1"/>
</dbReference>
<dbReference type="PANTHER" id="PTHR39181:SF1">
    <property type="entry name" value="TYROSINE-PROTEIN PHOSPHATASE YWQE"/>
    <property type="match status" value="1"/>
</dbReference>
<evidence type="ECO:0000313" key="7">
    <source>
        <dbReference type="Proteomes" id="UP001597519"/>
    </source>
</evidence>
<dbReference type="Proteomes" id="UP001597519">
    <property type="component" value="Unassembled WGS sequence"/>
</dbReference>